<evidence type="ECO:0000259" key="2">
    <source>
        <dbReference type="PROSITE" id="PS51819"/>
    </source>
</evidence>
<dbReference type="STRING" id="1962263.BS637_05600"/>
<protein>
    <submittedName>
        <fullName evidence="3">Glyoxalase</fullName>
    </submittedName>
</protein>
<dbReference type="PROSITE" id="PS51819">
    <property type="entry name" value="VOC"/>
    <property type="match status" value="1"/>
</dbReference>
<dbReference type="PANTHER" id="PTHR43048">
    <property type="entry name" value="METHYLMALONYL-COA EPIMERASE"/>
    <property type="match status" value="1"/>
</dbReference>
<comment type="caution">
    <text evidence="3">The sequence shown here is derived from an EMBL/GenBank/DDBJ whole genome shotgun (WGS) entry which is preliminary data.</text>
</comment>
<dbReference type="Pfam" id="PF00903">
    <property type="entry name" value="Glyoxalase"/>
    <property type="match status" value="1"/>
</dbReference>
<sequence length="121" mass="14079">MLTNHIGIKVKDIEKVQKFYCQNLGFECEHKYENEDKILVFLKNKNSVIELIYSKNKEYSSAVNGIIDHIAFSVNNIQECIDKLKKKNVKFITNEITEVDGKMIIFFEGAEGEKIELVQYI</sequence>
<evidence type="ECO:0000256" key="1">
    <source>
        <dbReference type="ARBA" id="ARBA00022723"/>
    </source>
</evidence>
<keyword evidence="1" id="KW-0479">Metal-binding</keyword>
<dbReference type="InterPro" id="IPR004360">
    <property type="entry name" value="Glyas_Fos-R_dOase_dom"/>
</dbReference>
<name>A0A1S9I508_9CLOT</name>
<dbReference type="GO" id="GO:0004493">
    <property type="term" value="F:methylmalonyl-CoA epimerase activity"/>
    <property type="evidence" value="ECO:0007669"/>
    <property type="project" value="TreeGrafter"/>
</dbReference>
<dbReference type="EMBL" id="MRAE01000019">
    <property type="protein sequence ID" value="OOO65441.1"/>
    <property type="molecule type" value="Genomic_DNA"/>
</dbReference>
<proteinExistence type="predicted"/>
<dbReference type="OrthoDB" id="9788468at2"/>
<dbReference type="Gene3D" id="3.10.180.10">
    <property type="entry name" value="2,3-Dihydroxybiphenyl 1,2-Dioxygenase, domain 1"/>
    <property type="match status" value="1"/>
</dbReference>
<organism evidence="3 4">
    <name type="scientific">Clostridium tepidum</name>
    <dbReference type="NCBI Taxonomy" id="1962263"/>
    <lineage>
        <taxon>Bacteria</taxon>
        <taxon>Bacillati</taxon>
        <taxon>Bacillota</taxon>
        <taxon>Clostridia</taxon>
        <taxon>Eubacteriales</taxon>
        <taxon>Clostridiaceae</taxon>
        <taxon>Clostridium</taxon>
    </lineage>
</organism>
<accession>A0A1S9I508</accession>
<dbReference type="InterPro" id="IPR029068">
    <property type="entry name" value="Glyas_Bleomycin-R_OHBP_Dase"/>
</dbReference>
<dbReference type="InterPro" id="IPR051785">
    <property type="entry name" value="MMCE/EMCE_epimerase"/>
</dbReference>
<evidence type="ECO:0000313" key="3">
    <source>
        <dbReference type="EMBL" id="OOO65441.1"/>
    </source>
</evidence>
<dbReference type="AlphaFoldDB" id="A0A1S9I508"/>
<dbReference type="SUPFAM" id="SSF54593">
    <property type="entry name" value="Glyoxalase/Bleomycin resistance protein/Dihydroxybiphenyl dioxygenase"/>
    <property type="match status" value="1"/>
</dbReference>
<reference evidence="3 4" key="1">
    <citation type="submission" date="2016-12" db="EMBL/GenBank/DDBJ databases">
        <title>Clostridium tepidum sp. nov., a close relative of Clostridium sporogenes and Clostridium botulinum Group I.</title>
        <authorList>
            <person name="Dobritsa A.P."/>
            <person name="Kutumbaka K.K."/>
            <person name="Werner K."/>
            <person name="Wiedmann M."/>
            <person name="Asmus A."/>
            <person name="Samadpour M."/>
        </authorList>
    </citation>
    <scope>NUCLEOTIDE SEQUENCE [LARGE SCALE GENOMIC DNA]</scope>
    <source>
        <strain evidence="3 4">IEH 97212</strain>
    </source>
</reference>
<dbReference type="InterPro" id="IPR037523">
    <property type="entry name" value="VOC_core"/>
</dbReference>
<dbReference type="RefSeq" id="WP_078054646.1">
    <property type="nucleotide sequence ID" value="NZ_MRAE01000019.1"/>
</dbReference>
<dbReference type="PANTHER" id="PTHR43048:SF3">
    <property type="entry name" value="METHYLMALONYL-COA EPIMERASE, MITOCHONDRIAL"/>
    <property type="match status" value="1"/>
</dbReference>
<dbReference type="Proteomes" id="UP000190256">
    <property type="component" value="Unassembled WGS sequence"/>
</dbReference>
<gene>
    <name evidence="3" type="ORF">BS638_08780</name>
</gene>
<dbReference type="GO" id="GO:0046872">
    <property type="term" value="F:metal ion binding"/>
    <property type="evidence" value="ECO:0007669"/>
    <property type="project" value="UniProtKB-KW"/>
</dbReference>
<evidence type="ECO:0000313" key="4">
    <source>
        <dbReference type="Proteomes" id="UP000190256"/>
    </source>
</evidence>
<feature type="domain" description="VOC" evidence="2">
    <location>
        <begin position="2"/>
        <end position="120"/>
    </location>
</feature>
<dbReference type="GO" id="GO:0046491">
    <property type="term" value="P:L-methylmalonyl-CoA metabolic process"/>
    <property type="evidence" value="ECO:0007669"/>
    <property type="project" value="TreeGrafter"/>
</dbReference>